<evidence type="ECO:0000259" key="2">
    <source>
        <dbReference type="Pfam" id="PF22041"/>
    </source>
</evidence>
<dbReference type="InterPro" id="IPR004045">
    <property type="entry name" value="Glutathione_S-Trfase_N"/>
</dbReference>
<gene>
    <name evidence="3" type="ORF">AFUB_041190</name>
</gene>
<organism evidence="3 4">
    <name type="scientific">Aspergillus fumigatus (strain CBS 144.89 / FGSC A1163 / CEA10)</name>
    <name type="common">Neosartorya fumigata</name>
    <dbReference type="NCBI Taxonomy" id="451804"/>
    <lineage>
        <taxon>Eukaryota</taxon>
        <taxon>Fungi</taxon>
        <taxon>Dikarya</taxon>
        <taxon>Ascomycota</taxon>
        <taxon>Pezizomycotina</taxon>
        <taxon>Eurotiomycetes</taxon>
        <taxon>Eurotiomycetidae</taxon>
        <taxon>Eurotiales</taxon>
        <taxon>Aspergillaceae</taxon>
        <taxon>Aspergillus</taxon>
        <taxon>Aspergillus subgen. Fumigati</taxon>
    </lineage>
</organism>
<dbReference type="InterPro" id="IPR036249">
    <property type="entry name" value="Thioredoxin-like_sf"/>
</dbReference>
<dbReference type="Gene3D" id="1.20.1050.10">
    <property type="match status" value="1"/>
</dbReference>
<feature type="domain" description="Glutathione S-transferase UstS-like C-terminal" evidence="2">
    <location>
        <begin position="151"/>
        <end position="282"/>
    </location>
</feature>
<dbReference type="SUPFAM" id="SSF47616">
    <property type="entry name" value="GST C-terminal domain-like"/>
    <property type="match status" value="1"/>
</dbReference>
<evidence type="ECO:0000313" key="3">
    <source>
        <dbReference type="EMBL" id="EDP52947.1"/>
    </source>
</evidence>
<name>B0XYK1_ASPFC</name>
<dbReference type="InterPro" id="IPR054416">
    <property type="entry name" value="GST_UstS-like_C"/>
</dbReference>
<dbReference type="EMBL" id="DS499596">
    <property type="protein sequence ID" value="EDP52947.1"/>
    <property type="molecule type" value="Genomic_DNA"/>
</dbReference>
<keyword evidence="4" id="KW-1185">Reference proteome</keyword>
<dbReference type="OrthoDB" id="4951845at2759"/>
<proteinExistence type="predicted"/>
<accession>B0XYK1</accession>
<sequence>MKPPRVLNLLRNITSTPVRPHTAMASDSPVHFFDITSTLPGTKRPNPCSSKSWSPNTIKTRMVLNYKRIPYTQSWVSYPDIAPLLSSLAVPANADRMPYTLPAINHKPTVTSNPTGTLMDSFAIACHLDQYYPTPSLFPSGDASYALTIAVGKLITRAVDKARPLVVPNVAKFLDDKGREYFIKTRSAWFGKPLSEVRPKDPQIVKQTTDEVKKEMEGLAQMLRGRLGKTGPFFEGEKAGYADFIVVSFLAWVERADKELWRALLDVGQGELKALWEACVPWVEGQGEEKDWPIAR</sequence>
<dbReference type="SUPFAM" id="SSF52833">
    <property type="entry name" value="Thioredoxin-like"/>
    <property type="match status" value="1"/>
</dbReference>
<protein>
    <submittedName>
        <fullName evidence="3">Glutathione S-transferase, putative</fullName>
    </submittedName>
</protein>
<feature type="domain" description="GST N-terminal" evidence="1">
    <location>
        <begin position="54"/>
        <end position="135"/>
    </location>
</feature>
<dbReference type="VEuPathDB" id="FungiDB:AFUB_041190"/>
<dbReference type="InterPro" id="IPR036282">
    <property type="entry name" value="Glutathione-S-Trfase_C_sf"/>
</dbReference>
<evidence type="ECO:0000259" key="1">
    <source>
        <dbReference type="Pfam" id="PF13417"/>
    </source>
</evidence>
<dbReference type="Proteomes" id="UP000001699">
    <property type="component" value="Unassembled WGS sequence"/>
</dbReference>
<dbReference type="Pfam" id="PF22041">
    <property type="entry name" value="GST_C_7"/>
    <property type="match status" value="1"/>
</dbReference>
<dbReference type="Gene3D" id="3.40.30.10">
    <property type="entry name" value="Glutaredoxin"/>
    <property type="match status" value="1"/>
</dbReference>
<dbReference type="AlphaFoldDB" id="B0XYK1"/>
<dbReference type="Pfam" id="PF13417">
    <property type="entry name" value="GST_N_3"/>
    <property type="match status" value="1"/>
</dbReference>
<dbReference type="HOGENOM" id="CLU_011226_4_2_1"/>
<reference evidence="3 4" key="1">
    <citation type="journal article" date="2008" name="PLoS Genet.">
        <title>Genomic islands in the pathogenic filamentous fungus Aspergillus fumigatus.</title>
        <authorList>
            <person name="Fedorova N.D."/>
            <person name="Khaldi N."/>
            <person name="Joardar V.S."/>
            <person name="Maiti R."/>
            <person name="Amedeo P."/>
            <person name="Anderson M.J."/>
            <person name="Crabtree J."/>
            <person name="Silva J.C."/>
            <person name="Badger J.H."/>
            <person name="Albarraq A."/>
            <person name="Angiuoli S."/>
            <person name="Bussey H."/>
            <person name="Bowyer P."/>
            <person name="Cotty P.J."/>
            <person name="Dyer P.S."/>
            <person name="Egan A."/>
            <person name="Galens K."/>
            <person name="Fraser-Liggett C.M."/>
            <person name="Haas B.J."/>
            <person name="Inman J.M."/>
            <person name="Kent R."/>
            <person name="Lemieux S."/>
            <person name="Malavazi I."/>
            <person name="Orvis J."/>
            <person name="Roemer T."/>
            <person name="Ronning C.M."/>
            <person name="Sundaram J.P."/>
            <person name="Sutton G."/>
            <person name="Turner G."/>
            <person name="Venter J.C."/>
            <person name="White O.R."/>
            <person name="Whitty B.R."/>
            <person name="Youngman P."/>
            <person name="Wolfe K.H."/>
            <person name="Goldman G.H."/>
            <person name="Wortman J.R."/>
            <person name="Jiang B."/>
            <person name="Denning D.W."/>
            <person name="Nierman W.C."/>
        </authorList>
    </citation>
    <scope>NUCLEOTIDE SEQUENCE [LARGE SCALE GENOMIC DNA]</scope>
    <source>
        <strain evidence="4">CBS 144.89 / FGSC A1163 / CEA10</strain>
    </source>
</reference>
<dbReference type="PhylomeDB" id="B0XYK1"/>
<evidence type="ECO:0000313" key="4">
    <source>
        <dbReference type="Proteomes" id="UP000001699"/>
    </source>
</evidence>